<organism evidence="1 2">
    <name type="scientific">Pedobacter terrae</name>
    <dbReference type="NCBI Taxonomy" id="405671"/>
    <lineage>
        <taxon>Bacteria</taxon>
        <taxon>Pseudomonadati</taxon>
        <taxon>Bacteroidota</taxon>
        <taxon>Sphingobacteriia</taxon>
        <taxon>Sphingobacteriales</taxon>
        <taxon>Sphingobacteriaceae</taxon>
        <taxon>Pedobacter</taxon>
    </lineage>
</organism>
<evidence type="ECO:0000313" key="1">
    <source>
        <dbReference type="EMBL" id="SDF81037.1"/>
    </source>
</evidence>
<evidence type="ECO:0000313" key="2">
    <source>
        <dbReference type="Proteomes" id="UP000199643"/>
    </source>
</evidence>
<accession>A0A1G7P4L1</accession>
<dbReference type="Proteomes" id="UP000199643">
    <property type="component" value="Unassembled WGS sequence"/>
</dbReference>
<keyword evidence="2" id="KW-1185">Reference proteome</keyword>
<proteinExistence type="predicted"/>
<gene>
    <name evidence="1" type="ORF">SAMN05421827_101622</name>
</gene>
<protein>
    <submittedName>
        <fullName evidence="1">Uncharacterized protein</fullName>
    </submittedName>
</protein>
<dbReference type="STRING" id="405671.SAMN05421827_101622"/>
<reference evidence="2" key="1">
    <citation type="submission" date="2016-10" db="EMBL/GenBank/DDBJ databases">
        <authorList>
            <person name="Varghese N."/>
            <person name="Submissions S."/>
        </authorList>
    </citation>
    <scope>NUCLEOTIDE SEQUENCE [LARGE SCALE GENOMIC DNA]</scope>
    <source>
        <strain evidence="2">DSM 17933</strain>
    </source>
</reference>
<dbReference type="EMBL" id="FNCH01000001">
    <property type="protein sequence ID" value="SDF81037.1"/>
    <property type="molecule type" value="Genomic_DNA"/>
</dbReference>
<dbReference type="AlphaFoldDB" id="A0A1G7P4L1"/>
<name>A0A1G7P4L1_9SPHI</name>
<sequence length="101" mass="12442">MNRYLHEILYYVNKSFLTHEAEQALHYSIHYILTLKYSGFLLQRVLYLGYPDRKLVFSTDRHGLYHCFYSSDERPEIRYILVITDRKFDYTHLYYLFSHAF</sequence>